<dbReference type="RefSeq" id="WP_137638312.1">
    <property type="nucleotide sequence ID" value="NZ_BJDN01000022.1"/>
</dbReference>
<keyword evidence="2" id="KW-1185">Reference proteome</keyword>
<evidence type="ECO:0008006" key="3">
    <source>
        <dbReference type="Google" id="ProtNLM"/>
    </source>
</evidence>
<name>A0ABW3EHB7_9LACO</name>
<dbReference type="Proteomes" id="UP001597104">
    <property type="component" value="Unassembled WGS sequence"/>
</dbReference>
<evidence type="ECO:0000313" key="2">
    <source>
        <dbReference type="Proteomes" id="UP001597104"/>
    </source>
</evidence>
<evidence type="ECO:0000313" key="1">
    <source>
        <dbReference type="EMBL" id="MFD0898702.1"/>
    </source>
</evidence>
<organism evidence="1 2">
    <name type="scientific">Loigolactobacillus binensis</name>
    <dbReference type="NCBI Taxonomy" id="2559922"/>
    <lineage>
        <taxon>Bacteria</taxon>
        <taxon>Bacillati</taxon>
        <taxon>Bacillota</taxon>
        <taxon>Bacilli</taxon>
        <taxon>Lactobacillales</taxon>
        <taxon>Lactobacillaceae</taxon>
        <taxon>Loigolactobacillus</taxon>
    </lineage>
</organism>
<proteinExistence type="predicted"/>
<reference evidence="2" key="1">
    <citation type="journal article" date="2019" name="Int. J. Syst. Evol. Microbiol.">
        <title>The Global Catalogue of Microorganisms (GCM) 10K type strain sequencing project: providing services to taxonomists for standard genome sequencing and annotation.</title>
        <authorList>
            <consortium name="The Broad Institute Genomics Platform"/>
            <consortium name="The Broad Institute Genome Sequencing Center for Infectious Disease"/>
            <person name="Wu L."/>
            <person name="Ma J."/>
        </authorList>
    </citation>
    <scope>NUCLEOTIDE SEQUENCE [LARGE SCALE GENOMIC DNA]</scope>
    <source>
        <strain evidence="2">CCM 8925</strain>
    </source>
</reference>
<dbReference type="InterPro" id="IPR036895">
    <property type="entry name" value="Uracil-DNA_glycosylase-like_sf"/>
</dbReference>
<dbReference type="Gene3D" id="3.40.470.10">
    <property type="entry name" value="Uracil-DNA glycosylase-like domain"/>
    <property type="match status" value="1"/>
</dbReference>
<comment type="caution">
    <text evidence="1">The sequence shown here is derived from an EMBL/GenBank/DDBJ whole genome shotgun (WGS) entry which is preliminary data.</text>
</comment>
<sequence length="213" mass="23644">MNNNQISDATYTALQAKYGKYGSWALWQQSAAGQKLRTVDCGIDSFAPQLADATFRQTYLTSVGVALALNWSDRGPCSDDDWANFHDITPNSQDYKAAKMLLDTPFAGSYMTDAIKNFPETNAPTALKEITEPENADKFAASAAMLQEELDLVQPQYLIIFGRAAEKLVKIMVQRGVLNLGTIKCEEIDHYASMLSYEKMAAIAERLRQLPLD</sequence>
<gene>
    <name evidence="1" type="ORF">ACFQZ7_13350</name>
</gene>
<accession>A0ABW3EHB7</accession>
<dbReference type="EMBL" id="JBHTIO010000060">
    <property type="protein sequence ID" value="MFD0898702.1"/>
    <property type="molecule type" value="Genomic_DNA"/>
</dbReference>
<protein>
    <recommendedName>
        <fullName evidence="3">Uracil-DNA glycosylase</fullName>
    </recommendedName>
</protein>